<evidence type="ECO:0000256" key="7">
    <source>
        <dbReference type="ARBA" id="ARBA00023136"/>
    </source>
</evidence>
<keyword evidence="4 11" id="KW-0812">Transmembrane</keyword>
<feature type="transmembrane region" description="Helical" evidence="11">
    <location>
        <begin position="525"/>
        <end position="546"/>
    </location>
</feature>
<dbReference type="GO" id="GO:0008203">
    <property type="term" value="P:cholesterol metabolic process"/>
    <property type="evidence" value="ECO:0007669"/>
    <property type="project" value="TreeGrafter"/>
</dbReference>
<evidence type="ECO:0000256" key="5">
    <source>
        <dbReference type="ARBA" id="ARBA00022824"/>
    </source>
</evidence>
<name>A0A8K0GHV5_IGNLU</name>
<dbReference type="PANTHER" id="PTHR10408:SF8">
    <property type="entry name" value="O-ACYLTRANSFERASE"/>
    <property type="match status" value="1"/>
</dbReference>
<dbReference type="OrthoDB" id="10039049at2759"/>
<keyword evidence="8 9" id="KW-0012">Acyltransferase</keyword>
<evidence type="ECO:0000256" key="8">
    <source>
        <dbReference type="ARBA" id="ARBA00023315"/>
    </source>
</evidence>
<evidence type="ECO:0000256" key="2">
    <source>
        <dbReference type="ARBA" id="ARBA00009010"/>
    </source>
</evidence>
<dbReference type="EMBL" id="VTPC01000588">
    <property type="protein sequence ID" value="KAF2905175.1"/>
    <property type="molecule type" value="Genomic_DNA"/>
</dbReference>
<evidence type="ECO:0000256" key="3">
    <source>
        <dbReference type="ARBA" id="ARBA00022679"/>
    </source>
</evidence>
<comment type="similarity">
    <text evidence="2 9">Belongs to the membrane-bound acyltransferase family. Sterol o-acyltransferase subfamily.</text>
</comment>
<reference evidence="12" key="1">
    <citation type="submission" date="2019-08" db="EMBL/GenBank/DDBJ databases">
        <title>The genome of the North American firefly Photinus pyralis.</title>
        <authorList>
            <consortium name="Photinus pyralis genome working group"/>
            <person name="Fallon T.R."/>
            <person name="Sander Lower S.E."/>
            <person name="Weng J.-K."/>
        </authorList>
    </citation>
    <scope>NUCLEOTIDE SEQUENCE</scope>
    <source>
        <strain evidence="12">TRF0915ILg1</strain>
        <tissue evidence="12">Whole body</tissue>
    </source>
</reference>
<dbReference type="Proteomes" id="UP000801492">
    <property type="component" value="Unassembled WGS sequence"/>
</dbReference>
<evidence type="ECO:0000256" key="10">
    <source>
        <dbReference type="PIRSR" id="PIRSR000439-1"/>
    </source>
</evidence>
<evidence type="ECO:0000256" key="4">
    <source>
        <dbReference type="ARBA" id="ARBA00022692"/>
    </source>
</evidence>
<keyword evidence="5 9" id="KW-0256">Endoplasmic reticulum</keyword>
<evidence type="ECO:0000313" key="13">
    <source>
        <dbReference type="Proteomes" id="UP000801492"/>
    </source>
</evidence>
<evidence type="ECO:0000313" key="12">
    <source>
        <dbReference type="EMBL" id="KAF2905175.1"/>
    </source>
</evidence>
<evidence type="ECO:0000256" key="1">
    <source>
        <dbReference type="ARBA" id="ARBA00004477"/>
    </source>
</evidence>
<keyword evidence="7 9" id="KW-0472">Membrane</keyword>
<feature type="transmembrane region" description="Helical" evidence="11">
    <location>
        <begin position="204"/>
        <end position="227"/>
    </location>
</feature>
<organism evidence="12 13">
    <name type="scientific">Ignelater luminosus</name>
    <name type="common">Cucubano</name>
    <name type="synonym">Pyrophorus luminosus</name>
    <dbReference type="NCBI Taxonomy" id="2038154"/>
    <lineage>
        <taxon>Eukaryota</taxon>
        <taxon>Metazoa</taxon>
        <taxon>Ecdysozoa</taxon>
        <taxon>Arthropoda</taxon>
        <taxon>Hexapoda</taxon>
        <taxon>Insecta</taxon>
        <taxon>Pterygota</taxon>
        <taxon>Neoptera</taxon>
        <taxon>Endopterygota</taxon>
        <taxon>Coleoptera</taxon>
        <taxon>Polyphaga</taxon>
        <taxon>Elateriformia</taxon>
        <taxon>Elateroidea</taxon>
        <taxon>Elateridae</taxon>
        <taxon>Agrypninae</taxon>
        <taxon>Pyrophorini</taxon>
        <taxon>Ignelater</taxon>
    </lineage>
</organism>
<feature type="transmembrane region" description="Helical" evidence="11">
    <location>
        <begin position="494"/>
        <end position="513"/>
    </location>
</feature>
<keyword evidence="3 9" id="KW-0808">Transferase</keyword>
<sequence>MQDWERFCKHAVAIALFLNFEHILSKIDQPMVWNKPSDVQLKKYPKVVLFKVLSGTSKTDKINDEHRKQIVLQRVKEKMERIKKETTAQVNENLQKMIKEIISDVQENKLLSEQTNKLLNNNYYDEIQDKIKTRKGHLPDKHFMERNSLLTDLLEIKHIQTIYHIFLAILFGLVVNTGVYDLLHKGQIRLGLDLIFRSFSNIQTVLFVWICMFLSTFLIYIGFHFWANTRTHLTPKSIKLKAWDRIFLCSFIVYIPWFIYNFTSSVLVYKLSVAESIAVLCELTRFLMKSYAFVRSNAPRVLAYKLNNEDEEILCPEFTKYLYFLFAPTLIYKDNYPRTKHVRWNYVAFCFVEVLGCVLYISFVFERFLVPVFENFGKKPYQWQDITMLILGNGMAGILVLLCTFYAILHSWMNGNAEMLRFGDRMFYKDWWTSTSYGRYYRTWNVVVHDWLYTYIYKDIYENVCPKNKLVAKFMVFFVSAVFHEYILGFAFRFCFPILFILFFGFGLAVSFVKMQHSLLGNSGMWYGLAVGMGIGISTYCMEFYARINCPIENERIIDYFIPRSYTCNI</sequence>
<evidence type="ECO:0000256" key="9">
    <source>
        <dbReference type="PIRNR" id="PIRNR000439"/>
    </source>
</evidence>
<proteinExistence type="inferred from homology"/>
<feature type="active site" evidence="10">
    <location>
        <position position="484"/>
    </location>
</feature>
<dbReference type="PIRSF" id="PIRSF000439">
    <property type="entry name" value="Oat_ACAT_DAG_ARE"/>
    <property type="match status" value="1"/>
</dbReference>
<comment type="subcellular location">
    <subcellularLocation>
        <location evidence="1 9">Endoplasmic reticulum membrane</location>
        <topology evidence="1 9">Multi-pass membrane protein</topology>
    </subcellularLocation>
</comment>
<dbReference type="GO" id="GO:0005789">
    <property type="term" value="C:endoplasmic reticulum membrane"/>
    <property type="evidence" value="ECO:0007669"/>
    <property type="project" value="UniProtKB-SubCell"/>
</dbReference>
<feature type="transmembrane region" description="Helical" evidence="11">
    <location>
        <begin position="386"/>
        <end position="409"/>
    </location>
</feature>
<dbReference type="InterPro" id="IPR004299">
    <property type="entry name" value="MBOAT_fam"/>
</dbReference>
<accession>A0A8K0GHV5</accession>
<feature type="transmembrane region" description="Helical" evidence="11">
    <location>
        <begin position="162"/>
        <end position="183"/>
    </location>
</feature>
<dbReference type="InterPro" id="IPR014371">
    <property type="entry name" value="Oat_ACAT_DAG_ARE"/>
</dbReference>
<dbReference type="GO" id="GO:0008374">
    <property type="term" value="F:O-acyltransferase activity"/>
    <property type="evidence" value="ECO:0007669"/>
    <property type="project" value="InterPro"/>
</dbReference>
<feature type="transmembrane region" description="Helical" evidence="11">
    <location>
        <begin position="344"/>
        <end position="365"/>
    </location>
</feature>
<protein>
    <recommendedName>
        <fullName evidence="9">O-acyltransferase</fullName>
    </recommendedName>
</protein>
<gene>
    <name evidence="12" type="ORF">ILUMI_01002</name>
</gene>
<comment type="caution">
    <text evidence="12">The sequence shown here is derived from an EMBL/GenBank/DDBJ whole genome shotgun (WGS) entry which is preliminary data.</text>
</comment>
<evidence type="ECO:0000256" key="6">
    <source>
        <dbReference type="ARBA" id="ARBA00022989"/>
    </source>
</evidence>
<dbReference type="Pfam" id="PF03062">
    <property type="entry name" value="MBOAT"/>
    <property type="match status" value="1"/>
</dbReference>
<feature type="transmembrane region" description="Helical" evidence="11">
    <location>
        <begin position="242"/>
        <end position="260"/>
    </location>
</feature>
<keyword evidence="13" id="KW-1185">Reference proteome</keyword>
<dbReference type="AlphaFoldDB" id="A0A8K0GHV5"/>
<dbReference type="PANTHER" id="PTHR10408">
    <property type="entry name" value="STEROL O-ACYLTRANSFERASE"/>
    <property type="match status" value="1"/>
</dbReference>
<keyword evidence="6 11" id="KW-1133">Transmembrane helix</keyword>
<evidence type="ECO:0000256" key="11">
    <source>
        <dbReference type="SAM" id="Phobius"/>
    </source>
</evidence>